<dbReference type="SUPFAM" id="SSF54631">
    <property type="entry name" value="CBS-domain pair"/>
    <property type="match status" value="1"/>
</dbReference>
<evidence type="ECO:0000256" key="8">
    <source>
        <dbReference type="ARBA" id="ARBA00023136"/>
    </source>
</evidence>
<dbReference type="AlphaFoldDB" id="A0A7S4ENA7"/>
<dbReference type="InterPro" id="IPR004680">
    <property type="entry name" value="Cit_transptr-like_dom"/>
</dbReference>
<keyword evidence="7" id="KW-0406">Ion transport</keyword>
<comment type="similarity">
    <text evidence="10">Belongs to the NhaD Na(+)/H(+) (TC 2.A.62) antiporter family.</text>
</comment>
<name>A0A7S4ENA7_9STRA</name>
<proteinExistence type="inferred from homology"/>
<feature type="transmembrane region" description="Helical" evidence="12">
    <location>
        <begin position="539"/>
        <end position="560"/>
    </location>
</feature>
<protein>
    <recommendedName>
        <fullName evidence="14">CBS domain-containing protein</fullName>
    </recommendedName>
</protein>
<gene>
    <name evidence="15" type="ORF">PAUS00366_LOCUS17754</name>
</gene>
<keyword evidence="4 12" id="KW-0812">Transmembrane</keyword>
<evidence type="ECO:0000259" key="14">
    <source>
        <dbReference type="PROSITE" id="PS51371"/>
    </source>
</evidence>
<dbReference type="GO" id="GO:0015297">
    <property type="term" value="F:antiporter activity"/>
    <property type="evidence" value="ECO:0007669"/>
    <property type="project" value="UniProtKB-KW"/>
</dbReference>
<evidence type="ECO:0000256" key="7">
    <source>
        <dbReference type="ARBA" id="ARBA00023065"/>
    </source>
</evidence>
<evidence type="ECO:0000256" key="1">
    <source>
        <dbReference type="ARBA" id="ARBA00004141"/>
    </source>
</evidence>
<feature type="signal peptide" evidence="13">
    <location>
        <begin position="1"/>
        <end position="21"/>
    </location>
</feature>
<dbReference type="Pfam" id="PF03600">
    <property type="entry name" value="CitMHS"/>
    <property type="match status" value="1"/>
</dbReference>
<feature type="chain" id="PRO_5030649305" description="CBS domain-containing protein" evidence="13">
    <location>
        <begin position="22"/>
        <end position="768"/>
    </location>
</feature>
<dbReference type="EMBL" id="HBIX01025893">
    <property type="protein sequence ID" value="CAE0724997.1"/>
    <property type="molecule type" value="Transcribed_RNA"/>
</dbReference>
<keyword evidence="8 12" id="KW-0472">Membrane</keyword>
<keyword evidence="5 12" id="KW-1133">Transmembrane helix</keyword>
<reference evidence="15" key="1">
    <citation type="submission" date="2021-01" db="EMBL/GenBank/DDBJ databases">
        <authorList>
            <person name="Corre E."/>
            <person name="Pelletier E."/>
            <person name="Niang G."/>
            <person name="Scheremetjew M."/>
            <person name="Finn R."/>
            <person name="Kale V."/>
            <person name="Holt S."/>
            <person name="Cochrane G."/>
            <person name="Meng A."/>
            <person name="Brown T."/>
            <person name="Cohen L."/>
        </authorList>
    </citation>
    <scope>NUCLEOTIDE SEQUENCE</scope>
    <source>
        <strain evidence="15">10249 10 AB</strain>
    </source>
</reference>
<keyword evidence="6" id="KW-0915">Sodium</keyword>
<dbReference type="InterPro" id="IPR046342">
    <property type="entry name" value="CBS_dom_sf"/>
</dbReference>
<evidence type="ECO:0000256" key="5">
    <source>
        <dbReference type="ARBA" id="ARBA00022989"/>
    </source>
</evidence>
<feature type="transmembrane region" description="Helical" evidence="12">
    <location>
        <begin position="321"/>
        <end position="340"/>
    </location>
</feature>
<keyword evidence="9" id="KW-0739">Sodium transport</keyword>
<sequence>MVPTGSLSLILLLACSLKADAFTTNVGSRSTSFLQPTTTRGVITEVTARSYGSLSNADEKIARSKLHMVGKQMNPEEILPMDRENSITPEGFGFSSPIMRVLKVADRSGGYYSAKASNIITDVMDGITNGKVDVALVFEDGEDGKLQGIFTETDYIKFSMERAKASKSEEDAAKYLVSPVKDYITPIDQVIALNKDDTANVAIASMKQANVRHLVIADQVKNNRLTDESQITGVVNMQDVMSVVQKDERLSLQSIAKKYPNLSSPLEQMREELKSSANAAARDDPEKVKTDIIRVGTAVLGFSFLTLFFSRSEWLHDHADLAMIAIFIIGYIGIIFEEVFEFNKAAVALLMSTGLWVTYADYFQSSGVASDSVREQLGEQLAEVSDICFFLLAASTIVEVVDAHQGFKVVTNQIKTTSKKSLFWTIGFLTFFLSAILNNLTVTIVMCSLLKKLVPNVEDRKLFGGMVVVAANAGGVWTPIGDVTTTMLWINNQLSTIPTVTELFLPSVVCLVVSLAFLVNQVEEDDSLENSSLPEPSELAPRGLLVFWSGIASLLCVPIFSEFTGLPPYLAMLTGLGAIWTLTDVIHMGEDGDEDLKVPEALAKLDTAGILFFLGILMSIGVLDKSGLLKDLALFLSNNLPSLDIIATVIGIASALVDNVPLVAATMGMYELADYGTDDRLWQLIALCAGTGGSILVIGSASGVALMGLEKVDFIWYAKKISVGATIGYFAGIATYLAQNAILSGSLPNLLAQAPLAADIAQNTLGSM</sequence>
<keyword evidence="13" id="KW-0732">Signal</keyword>
<accession>A0A7S4ENA7</accession>
<evidence type="ECO:0000256" key="9">
    <source>
        <dbReference type="ARBA" id="ARBA00023201"/>
    </source>
</evidence>
<feature type="transmembrane region" description="Helical" evidence="12">
    <location>
        <begin position="566"/>
        <end position="589"/>
    </location>
</feature>
<keyword evidence="11" id="KW-0129">CBS domain</keyword>
<evidence type="ECO:0000256" key="6">
    <source>
        <dbReference type="ARBA" id="ARBA00023053"/>
    </source>
</evidence>
<evidence type="ECO:0000256" key="3">
    <source>
        <dbReference type="ARBA" id="ARBA00022449"/>
    </source>
</evidence>
<dbReference type="PROSITE" id="PS51371">
    <property type="entry name" value="CBS"/>
    <property type="match status" value="1"/>
</dbReference>
<feature type="transmembrane region" description="Helical" evidence="12">
    <location>
        <begin position="421"/>
        <end position="450"/>
    </location>
</feature>
<organism evidence="15">
    <name type="scientific">Pseudo-nitzschia australis</name>
    <dbReference type="NCBI Taxonomy" id="44445"/>
    <lineage>
        <taxon>Eukaryota</taxon>
        <taxon>Sar</taxon>
        <taxon>Stramenopiles</taxon>
        <taxon>Ochrophyta</taxon>
        <taxon>Bacillariophyta</taxon>
        <taxon>Bacillariophyceae</taxon>
        <taxon>Bacillariophycidae</taxon>
        <taxon>Bacillariales</taxon>
        <taxon>Bacillariaceae</taxon>
        <taxon>Pseudo-nitzschia</taxon>
    </lineage>
</organism>
<evidence type="ECO:0000313" key="15">
    <source>
        <dbReference type="EMBL" id="CAE0724997.1"/>
    </source>
</evidence>
<feature type="transmembrane region" description="Helical" evidence="12">
    <location>
        <begin position="292"/>
        <end position="309"/>
    </location>
</feature>
<evidence type="ECO:0000256" key="12">
    <source>
        <dbReference type="SAM" id="Phobius"/>
    </source>
</evidence>
<feature type="transmembrane region" description="Helical" evidence="12">
    <location>
        <begin position="721"/>
        <end position="738"/>
    </location>
</feature>
<feature type="domain" description="CBS" evidence="14">
    <location>
        <begin position="184"/>
        <end position="252"/>
    </location>
</feature>
<keyword evidence="3" id="KW-0050">Antiport</keyword>
<dbReference type="Gene3D" id="3.10.580.10">
    <property type="entry name" value="CBS-domain"/>
    <property type="match status" value="1"/>
</dbReference>
<dbReference type="Pfam" id="PF00571">
    <property type="entry name" value="CBS"/>
    <property type="match status" value="1"/>
</dbReference>
<keyword evidence="2" id="KW-0813">Transport</keyword>
<dbReference type="PANTHER" id="PTHR43269:SF2">
    <property type="entry name" value="SODIUM_PROTON ANTIPORTER 1-RELATED"/>
    <property type="match status" value="1"/>
</dbReference>
<evidence type="ECO:0000256" key="11">
    <source>
        <dbReference type="PROSITE-ProRule" id="PRU00703"/>
    </source>
</evidence>
<feature type="transmembrane region" description="Helical" evidence="12">
    <location>
        <begin position="643"/>
        <end position="664"/>
    </location>
</feature>
<dbReference type="NCBIfam" id="NF038006">
    <property type="entry name" value="NhaD_1"/>
    <property type="match status" value="1"/>
</dbReference>
<evidence type="ECO:0000256" key="10">
    <source>
        <dbReference type="ARBA" id="ARBA00025753"/>
    </source>
</evidence>
<dbReference type="GO" id="GO:0006814">
    <property type="term" value="P:sodium ion transport"/>
    <property type="evidence" value="ECO:0007669"/>
    <property type="project" value="UniProtKB-KW"/>
</dbReference>
<comment type="subcellular location">
    <subcellularLocation>
        <location evidence="1">Membrane</location>
        <topology evidence="1">Multi-pass membrane protein</topology>
    </subcellularLocation>
</comment>
<evidence type="ECO:0000256" key="13">
    <source>
        <dbReference type="SAM" id="SignalP"/>
    </source>
</evidence>
<dbReference type="InterPro" id="IPR000644">
    <property type="entry name" value="CBS_dom"/>
</dbReference>
<evidence type="ECO:0000256" key="2">
    <source>
        <dbReference type="ARBA" id="ARBA00022448"/>
    </source>
</evidence>
<evidence type="ECO:0000256" key="4">
    <source>
        <dbReference type="ARBA" id="ARBA00022692"/>
    </source>
</evidence>
<dbReference type="PANTHER" id="PTHR43269">
    <property type="entry name" value="SODIUM/PROTON ANTIPORTER 1-RELATED"/>
    <property type="match status" value="1"/>
</dbReference>
<dbReference type="InterPro" id="IPR045016">
    <property type="entry name" value="NhaD-like"/>
</dbReference>
<feature type="transmembrane region" description="Helical" evidence="12">
    <location>
        <begin position="462"/>
        <end position="480"/>
    </location>
</feature>
<feature type="transmembrane region" description="Helical" evidence="12">
    <location>
        <begin position="684"/>
        <end position="709"/>
    </location>
</feature>
<feature type="transmembrane region" description="Helical" evidence="12">
    <location>
        <begin position="601"/>
        <end position="623"/>
    </location>
</feature>
<feature type="transmembrane region" description="Helical" evidence="12">
    <location>
        <begin position="500"/>
        <end position="519"/>
    </location>
</feature>
<dbReference type="GO" id="GO:0016020">
    <property type="term" value="C:membrane"/>
    <property type="evidence" value="ECO:0007669"/>
    <property type="project" value="UniProtKB-SubCell"/>
</dbReference>